<reference evidence="1 3" key="1">
    <citation type="submission" date="2016-05" db="EMBL/GenBank/DDBJ databases">
        <title>Complete Genome and Methylome Analysis of Psychrotrophic Bacterial Isolates from Antarctic Lake Untersee.</title>
        <authorList>
            <person name="Fomenkov A."/>
            <person name="Akimov V.N."/>
            <person name="Vasilyeva L.V."/>
            <person name="Andersen D."/>
            <person name="Vincze T."/>
            <person name="Roberts R.J."/>
        </authorList>
    </citation>
    <scope>NUCLEOTIDE SEQUENCE [LARGE SCALE GENOMIC DNA]</scope>
    <source>
        <strain evidence="1 3">U14-5</strain>
    </source>
</reference>
<dbReference type="AlphaFoldDB" id="A0A1L7ALF2"/>
<evidence type="ECO:0000313" key="4">
    <source>
        <dbReference type="Proteomes" id="UP001258945"/>
    </source>
</evidence>
<protein>
    <recommendedName>
        <fullName evidence="5">Lipoprotein</fullName>
    </recommendedName>
</protein>
<sequence>MRWLYPLILCSLAGCSDGFRTASTPASPGDRAAFCAEQARQTEANYAAKDQFDAFVAGAQAHRDCLSAGR</sequence>
<dbReference type="Proteomes" id="UP000185494">
    <property type="component" value="Chromosome 2"/>
</dbReference>
<evidence type="ECO:0000313" key="3">
    <source>
        <dbReference type="Proteomes" id="UP000185494"/>
    </source>
</evidence>
<dbReference type="KEGG" id="rgi:RGI145_19720"/>
<reference evidence="2" key="3">
    <citation type="submission" date="2023-09" db="EMBL/GenBank/DDBJ databases">
        <authorList>
            <person name="Schober I."/>
            <person name="Bunk B."/>
        </authorList>
    </citation>
    <scope>NUCLEOTIDE SEQUENCE</scope>
    <source>
        <strain evidence="2">DSM 103800</strain>
    </source>
</reference>
<keyword evidence="4" id="KW-1185">Reference proteome</keyword>
<evidence type="ECO:0000313" key="2">
    <source>
        <dbReference type="EMBL" id="MDT8333977.1"/>
    </source>
</evidence>
<accession>A0A1L7ALF2</accession>
<dbReference type="EMBL" id="CP015584">
    <property type="protein sequence ID" value="APT59574.1"/>
    <property type="molecule type" value="Genomic_DNA"/>
</dbReference>
<dbReference type="EMBL" id="JAVVDO010000097">
    <property type="protein sequence ID" value="MDT8333977.1"/>
    <property type="molecule type" value="Genomic_DNA"/>
</dbReference>
<organism evidence="1 3">
    <name type="scientific">Roseomonas gilardii</name>
    <dbReference type="NCBI Taxonomy" id="257708"/>
    <lineage>
        <taxon>Bacteria</taxon>
        <taxon>Pseudomonadati</taxon>
        <taxon>Pseudomonadota</taxon>
        <taxon>Alphaproteobacteria</taxon>
        <taxon>Acetobacterales</taxon>
        <taxon>Roseomonadaceae</taxon>
        <taxon>Roseomonas</taxon>
    </lineage>
</organism>
<evidence type="ECO:0008006" key="5">
    <source>
        <dbReference type="Google" id="ProtNLM"/>
    </source>
</evidence>
<reference evidence="2 4" key="2">
    <citation type="journal article" date="2019" name="Microb. Pathog.">
        <title>Comparison of VITEK 2, MALDI-TOF MS, 16S rRNA gene sequencing, and whole-genome sequencing for identification of Roseomonas mucosa.</title>
        <authorList>
            <person name="Rudolph W.W."/>
            <person name="Gunzer F."/>
            <person name="Trauth M."/>
            <person name="Bunk B."/>
            <person name="Bigge R."/>
            <person name="Schrottner P."/>
        </authorList>
    </citation>
    <scope>NUCLEOTIDE SEQUENCE [LARGE SCALE GENOMIC DNA]</scope>
    <source>
        <strain evidence="2 4">DSM 103800</strain>
    </source>
</reference>
<dbReference type="PROSITE" id="PS51257">
    <property type="entry name" value="PROKAR_LIPOPROTEIN"/>
    <property type="match status" value="1"/>
</dbReference>
<gene>
    <name evidence="1" type="ORF">RGI145_19720</name>
    <name evidence="2" type="ORF">RQ831_23280</name>
</gene>
<dbReference type="Proteomes" id="UP001258945">
    <property type="component" value="Unassembled WGS sequence"/>
</dbReference>
<evidence type="ECO:0000313" key="1">
    <source>
        <dbReference type="EMBL" id="APT59574.1"/>
    </source>
</evidence>
<proteinExistence type="predicted"/>
<dbReference type="RefSeq" id="WP_075800286.1">
    <property type="nucleotide sequence ID" value="NZ_CP015584.1"/>
</dbReference>
<name>A0A1L7ALF2_9PROT</name>